<keyword evidence="3" id="KW-1185">Reference proteome</keyword>
<keyword evidence="2" id="KW-0489">Methyltransferase</keyword>
<gene>
    <name evidence="2" type="ORF">FHU29_001043</name>
</gene>
<dbReference type="RefSeq" id="WP_064441770.1">
    <property type="nucleotide sequence ID" value="NZ_BDDI01000015.1"/>
</dbReference>
<reference evidence="2 3" key="1">
    <citation type="submission" date="2020-08" db="EMBL/GenBank/DDBJ databases">
        <title>Sequencing the genomes of 1000 actinobacteria strains.</title>
        <authorList>
            <person name="Klenk H.-P."/>
        </authorList>
    </citation>
    <scope>NUCLEOTIDE SEQUENCE [LARGE SCALE GENOMIC DNA]</scope>
    <source>
        <strain evidence="2 3">DSM 45258</strain>
    </source>
</reference>
<dbReference type="PANTHER" id="PTHR43591:SF24">
    <property type="entry name" value="2-METHOXY-6-POLYPRENYL-1,4-BENZOQUINOL METHYLASE, MITOCHONDRIAL"/>
    <property type="match status" value="1"/>
</dbReference>
<dbReference type="Gene3D" id="3.40.50.150">
    <property type="entry name" value="Vaccinia Virus protein VP39"/>
    <property type="match status" value="1"/>
</dbReference>
<keyword evidence="2" id="KW-0830">Ubiquinone</keyword>
<dbReference type="CDD" id="cd02440">
    <property type="entry name" value="AdoMet_MTases"/>
    <property type="match status" value="1"/>
</dbReference>
<accession>A0A839RJX9</accession>
<dbReference type="OrthoDB" id="65624at2"/>
<comment type="caution">
    <text evidence="2">The sequence shown here is derived from an EMBL/GenBank/DDBJ whole genome shotgun (WGS) entry which is preliminary data.</text>
</comment>
<dbReference type="GO" id="GO:0008757">
    <property type="term" value="F:S-adenosylmethionine-dependent methyltransferase activity"/>
    <property type="evidence" value="ECO:0007669"/>
    <property type="project" value="InterPro"/>
</dbReference>
<feature type="domain" description="Methyltransferase type 11" evidence="1">
    <location>
        <begin position="46"/>
        <end position="138"/>
    </location>
</feature>
<dbReference type="AlphaFoldDB" id="A0A839RJX9"/>
<dbReference type="SUPFAM" id="SSF53335">
    <property type="entry name" value="S-adenosyl-L-methionine-dependent methyltransferases"/>
    <property type="match status" value="1"/>
</dbReference>
<dbReference type="EMBL" id="JACHWS010000001">
    <property type="protein sequence ID" value="MBB3036609.1"/>
    <property type="molecule type" value="Genomic_DNA"/>
</dbReference>
<dbReference type="InterPro" id="IPR029063">
    <property type="entry name" value="SAM-dependent_MTases_sf"/>
</dbReference>
<sequence length="264" mass="28436">MTAIEKFQVSIEAAEAYEELFVPGIFAEWAPLIVKATGVSPGQAVLDVACGTGIAARTAADVLGGSGTVVGTDLNESMLTVARRVRPDLTWQQADAQHLPYPDRSFDVVLCQMGLMFFDDRIAALSEMARVMTSDGKVGLVVPSKIDNQPAYSRLTEIVADEAGPEGAALLSTYWSCGDADELTSLLNSARLTVVALYEHPGTASFASADDLVKTEIEGSPLYTRITEQTYQRIRERARRALGEWETNGRLHAPLRGLVVCAGK</sequence>
<organism evidence="2 3">
    <name type="scientific">Hoyosella altamirensis</name>
    <dbReference type="NCBI Taxonomy" id="616997"/>
    <lineage>
        <taxon>Bacteria</taxon>
        <taxon>Bacillati</taxon>
        <taxon>Actinomycetota</taxon>
        <taxon>Actinomycetes</taxon>
        <taxon>Mycobacteriales</taxon>
        <taxon>Hoyosellaceae</taxon>
        <taxon>Hoyosella</taxon>
    </lineage>
</organism>
<evidence type="ECO:0000313" key="2">
    <source>
        <dbReference type="EMBL" id="MBB3036609.1"/>
    </source>
</evidence>
<proteinExistence type="predicted"/>
<dbReference type="InterPro" id="IPR013216">
    <property type="entry name" value="Methyltransf_11"/>
</dbReference>
<name>A0A839RJX9_9ACTN</name>
<evidence type="ECO:0000313" key="3">
    <source>
        <dbReference type="Proteomes" id="UP000567922"/>
    </source>
</evidence>
<dbReference type="Pfam" id="PF08241">
    <property type="entry name" value="Methyltransf_11"/>
    <property type="match status" value="1"/>
</dbReference>
<dbReference type="PANTHER" id="PTHR43591">
    <property type="entry name" value="METHYLTRANSFERASE"/>
    <property type="match status" value="1"/>
</dbReference>
<evidence type="ECO:0000259" key="1">
    <source>
        <dbReference type="Pfam" id="PF08241"/>
    </source>
</evidence>
<protein>
    <submittedName>
        <fullName evidence="2">Ubiquinone/menaquinone biosynthesis C-methylase UbiE</fullName>
    </submittedName>
</protein>
<keyword evidence="2" id="KW-0808">Transferase</keyword>
<dbReference type="Proteomes" id="UP000567922">
    <property type="component" value="Unassembled WGS sequence"/>
</dbReference>
<dbReference type="GO" id="GO:0032259">
    <property type="term" value="P:methylation"/>
    <property type="evidence" value="ECO:0007669"/>
    <property type="project" value="UniProtKB-KW"/>
</dbReference>